<feature type="compositionally biased region" description="Polar residues" evidence="2">
    <location>
        <begin position="302"/>
        <end position="327"/>
    </location>
</feature>
<name>A0AA48KY65_9TREE</name>
<evidence type="ECO:0000313" key="4">
    <source>
        <dbReference type="EMBL" id="BEI89059.1"/>
    </source>
</evidence>
<dbReference type="Proteomes" id="UP001233271">
    <property type="component" value="Chromosome 2"/>
</dbReference>
<feature type="compositionally biased region" description="Low complexity" evidence="2">
    <location>
        <begin position="52"/>
        <end position="67"/>
    </location>
</feature>
<dbReference type="GO" id="GO:0070822">
    <property type="term" value="C:Sin3-type complex"/>
    <property type="evidence" value="ECO:0007669"/>
    <property type="project" value="TreeGrafter"/>
</dbReference>
<organism evidence="4 5">
    <name type="scientific">Cutaneotrichosporon cavernicola</name>
    <dbReference type="NCBI Taxonomy" id="279322"/>
    <lineage>
        <taxon>Eukaryota</taxon>
        <taxon>Fungi</taxon>
        <taxon>Dikarya</taxon>
        <taxon>Basidiomycota</taxon>
        <taxon>Agaricomycotina</taxon>
        <taxon>Tremellomycetes</taxon>
        <taxon>Trichosporonales</taxon>
        <taxon>Trichosporonaceae</taxon>
        <taxon>Cutaneotrichosporon</taxon>
    </lineage>
</organism>
<accession>A0AA48KY65</accession>
<dbReference type="EMBL" id="AP028213">
    <property type="protein sequence ID" value="BEI89059.1"/>
    <property type="molecule type" value="Genomic_DNA"/>
</dbReference>
<keyword evidence="5" id="KW-1185">Reference proteome</keyword>
<feature type="compositionally biased region" description="Low complexity" evidence="2">
    <location>
        <begin position="18"/>
        <end position="28"/>
    </location>
</feature>
<gene>
    <name evidence="4" type="ORF">CcaverHIS019_0204210</name>
</gene>
<dbReference type="InterPro" id="IPR038919">
    <property type="entry name" value="STB2/STB2"/>
</dbReference>
<dbReference type="KEGG" id="ccac:CcaHIS019_0204210"/>
<dbReference type="PANTHER" id="PTHR31011">
    <property type="entry name" value="PROTEIN STB2-RELATED"/>
    <property type="match status" value="1"/>
</dbReference>
<dbReference type="RefSeq" id="XP_060454325.1">
    <property type="nucleotide sequence ID" value="XM_060597430.1"/>
</dbReference>
<keyword evidence="1" id="KW-0175">Coiled coil</keyword>
<proteinExistence type="predicted"/>
<reference evidence="4" key="1">
    <citation type="journal article" date="2023" name="BMC Genomics">
        <title>Chromosome-level genome assemblies of Cutaneotrichosporon spp. (Trichosporonales, Basidiomycota) reveal imbalanced evolution between nucleotide sequences and chromosome synteny.</title>
        <authorList>
            <person name="Kobayashi Y."/>
            <person name="Kayamori A."/>
            <person name="Aoki K."/>
            <person name="Shiwa Y."/>
            <person name="Matsutani M."/>
            <person name="Fujita N."/>
            <person name="Sugita T."/>
            <person name="Iwasaki W."/>
            <person name="Tanaka N."/>
            <person name="Takashima M."/>
        </authorList>
    </citation>
    <scope>NUCLEOTIDE SEQUENCE</scope>
    <source>
        <strain evidence="4">HIS019</strain>
    </source>
</reference>
<sequence length="1034" mass="112214">MVSSATPVTSPVRARFGSPASASTASPAGLAPRRDRDVPPISTFGLRDRHLSPTSSSAGLASSSALAPQHPGTSSTNRTPLAIQSAPPTAAQSAAISHRRHASTPTPGISHSGGLLVPTDRPLDEFEVHWLPRLGRLRVDREVEMCGYALYGIRSWYLSRTHWSLTIAAYTGKPTDVVSSLLDAAYLISCYVLVPAAGLSAEIGTDELRAATQMLAAELRAKPSKTDDGTLLVSAPTLHGQEIWPIPQGDLREAWPFIVLNTALRRLGCGGRAAMGNDAPVAAVRRKLYELYRIPVPSSAKLQGSASRAGSPQQSPIRSTHSRSQSLAFEHARQRSIKGSPRDVSPSSEEIQVVTAASLERDPLMLSTVELVKLIQGGLALWGFYGAQHEEIELDGLFCDETKAGIANWRTAMGMEQEENLKLEKETSGGCIDPRTLAVLLSSVTSSRYLLGALNVERLPKDPFQSVRRFLSAWRNYQTSVNSGKPSSPFLSVQGIRQLNACYVVERKGHASDALKVHRILFSSVGSVASGVQSVVKGSANNDESMPARKREQHIRFTGREEDSGISMIVPSVGGAAAPDVITSDLEAYVKGVLKSREKDWDVMGARRIADLWSGRAAEADDSRAQPRLRVFGRRSNLPIADDEDDTSLHLGTTAIGTIRGAAGAAAGAATGAIKGITKGARGGLRVVGRRQLPYDTSDSESGRHVLSSAQSYARRNVPTVVVPDDDNHPDRQCNVSASPSTPLAASSTLAMNPVSISPSLPHQSTRFHNSDSDAGWDRSPDLVTRRRSVATTVRSVTSNTNTMSPDLRGRRGALVLMRMASDGADVIAGPNDAEWAVANGRGSGKRIDESADTESVEAAQGPEGVVRVKVLRRSQSFQADRRVYRTRHVSDPTHLAIDVAMCEVVWELRKRERMLAKRADDMSVLERSAFTATEAIFDTARLRRERIEELESKVAQLRDKLSHASGTAVQEDKALKWANDKITYKKQGDVNTAELHWQLRNLATHYETMRAARDKRTAETDVGTERLWWWPWS</sequence>
<dbReference type="GeneID" id="85492930"/>
<feature type="region of interest" description="Disordered" evidence="2">
    <location>
        <begin position="694"/>
        <end position="782"/>
    </location>
</feature>
<dbReference type="InterPro" id="IPR059025">
    <property type="entry name" value="STB6_N"/>
</dbReference>
<dbReference type="Pfam" id="PF25995">
    <property type="entry name" value="STB6_N"/>
    <property type="match status" value="1"/>
</dbReference>
<evidence type="ECO:0000256" key="2">
    <source>
        <dbReference type="SAM" id="MobiDB-lite"/>
    </source>
</evidence>
<dbReference type="AlphaFoldDB" id="A0AA48KY65"/>
<feature type="region of interest" description="Disordered" evidence="2">
    <location>
        <begin position="302"/>
        <end position="349"/>
    </location>
</feature>
<evidence type="ECO:0000256" key="1">
    <source>
        <dbReference type="SAM" id="Coils"/>
    </source>
</evidence>
<feature type="compositionally biased region" description="Polar residues" evidence="2">
    <location>
        <begin position="755"/>
        <end position="768"/>
    </location>
</feature>
<protein>
    <recommendedName>
        <fullName evidence="3">STB6-like N-terminal domain-containing protein</fullName>
    </recommendedName>
</protein>
<feature type="compositionally biased region" description="Low complexity" evidence="2">
    <location>
        <begin position="82"/>
        <end position="96"/>
    </location>
</feature>
<dbReference type="PANTHER" id="PTHR31011:SF2">
    <property type="entry name" value="PROTEIN STB2-RELATED"/>
    <property type="match status" value="1"/>
</dbReference>
<evidence type="ECO:0000313" key="5">
    <source>
        <dbReference type="Proteomes" id="UP001233271"/>
    </source>
</evidence>
<evidence type="ECO:0000259" key="3">
    <source>
        <dbReference type="Pfam" id="PF25995"/>
    </source>
</evidence>
<feature type="compositionally biased region" description="Basic and acidic residues" evidence="2">
    <location>
        <begin position="769"/>
        <end position="782"/>
    </location>
</feature>
<feature type="compositionally biased region" description="Low complexity" evidence="2">
    <location>
        <begin position="737"/>
        <end position="751"/>
    </location>
</feature>
<feature type="domain" description="STB6-like N-terminal" evidence="3">
    <location>
        <begin position="139"/>
        <end position="267"/>
    </location>
</feature>
<feature type="coiled-coil region" evidence="1">
    <location>
        <begin position="941"/>
        <end position="968"/>
    </location>
</feature>
<feature type="region of interest" description="Disordered" evidence="2">
    <location>
        <begin position="1"/>
        <end position="116"/>
    </location>
</feature>